<protein>
    <submittedName>
        <fullName evidence="2">Uncharacterized protein</fullName>
    </submittedName>
</protein>
<keyword evidence="3" id="KW-1185">Reference proteome</keyword>
<reference evidence="2 3" key="1">
    <citation type="submission" date="2020-05" db="EMBL/GenBank/DDBJ databases">
        <title>WGS assembly of Panicum virgatum.</title>
        <authorList>
            <person name="Lovell J.T."/>
            <person name="Jenkins J."/>
            <person name="Shu S."/>
            <person name="Juenger T.E."/>
            <person name="Schmutz J."/>
        </authorList>
    </citation>
    <scope>NUCLEOTIDE SEQUENCE [LARGE SCALE GENOMIC DNA]</scope>
    <source>
        <strain evidence="3">cv. AP13</strain>
    </source>
</reference>
<organism evidence="2 3">
    <name type="scientific">Panicum virgatum</name>
    <name type="common">Blackwell switchgrass</name>
    <dbReference type="NCBI Taxonomy" id="38727"/>
    <lineage>
        <taxon>Eukaryota</taxon>
        <taxon>Viridiplantae</taxon>
        <taxon>Streptophyta</taxon>
        <taxon>Embryophyta</taxon>
        <taxon>Tracheophyta</taxon>
        <taxon>Spermatophyta</taxon>
        <taxon>Magnoliopsida</taxon>
        <taxon>Liliopsida</taxon>
        <taxon>Poales</taxon>
        <taxon>Poaceae</taxon>
        <taxon>PACMAD clade</taxon>
        <taxon>Panicoideae</taxon>
        <taxon>Panicodae</taxon>
        <taxon>Paniceae</taxon>
        <taxon>Panicinae</taxon>
        <taxon>Panicum</taxon>
        <taxon>Panicum sect. Hiantes</taxon>
    </lineage>
</organism>
<feature type="region of interest" description="Disordered" evidence="1">
    <location>
        <begin position="1"/>
        <end position="24"/>
    </location>
</feature>
<evidence type="ECO:0000256" key="1">
    <source>
        <dbReference type="SAM" id="MobiDB-lite"/>
    </source>
</evidence>
<sequence length="132" mass="13305">MASHSQQPLKPINSGPNNASPSHHLLPRIVSGLASSPARAEVAVGYGGCRTGTGRRRFSGVTRGGIKAWHLAVPVPPALHLGGGGGGFSGDPKNSVTVCRAVEIVGPRNGVRASDVNGGSGCSCYGTVRLNA</sequence>
<dbReference type="EMBL" id="CM029053">
    <property type="protein sequence ID" value="KAG2547579.1"/>
    <property type="molecule type" value="Genomic_DNA"/>
</dbReference>
<dbReference type="AlphaFoldDB" id="A0A8T0NH71"/>
<dbReference type="Proteomes" id="UP000823388">
    <property type="component" value="Chromosome 9K"/>
</dbReference>
<proteinExistence type="predicted"/>
<name>A0A8T0NH71_PANVG</name>
<gene>
    <name evidence="2" type="ORF">PVAP13_9KG110920</name>
</gene>
<accession>A0A8T0NH71</accession>
<evidence type="ECO:0000313" key="2">
    <source>
        <dbReference type="EMBL" id="KAG2547579.1"/>
    </source>
</evidence>
<feature type="compositionally biased region" description="Polar residues" evidence="1">
    <location>
        <begin position="1"/>
        <end position="21"/>
    </location>
</feature>
<evidence type="ECO:0000313" key="3">
    <source>
        <dbReference type="Proteomes" id="UP000823388"/>
    </source>
</evidence>
<comment type="caution">
    <text evidence="2">The sequence shown here is derived from an EMBL/GenBank/DDBJ whole genome shotgun (WGS) entry which is preliminary data.</text>
</comment>